<reference evidence="2" key="1">
    <citation type="submission" date="2021-01" db="EMBL/GenBank/DDBJ databases">
        <authorList>
            <person name="Corre E."/>
            <person name="Pelletier E."/>
            <person name="Niang G."/>
            <person name="Scheremetjew M."/>
            <person name="Finn R."/>
            <person name="Kale V."/>
            <person name="Holt S."/>
            <person name="Cochrane G."/>
            <person name="Meng A."/>
            <person name="Brown T."/>
            <person name="Cohen L."/>
        </authorList>
    </citation>
    <scope>NUCLEOTIDE SEQUENCE</scope>
    <source>
        <strain evidence="2">CCMP125</strain>
    </source>
</reference>
<gene>
    <name evidence="2" type="ORF">APAL1065_LOCUS12950</name>
</gene>
<sequence length="611" mass="69365">MMRARTASLVSQAGRKWNHASFSTVTKSFPGTSPSISRRIRGFALPKQQQHQQLVANTQRFFSSSSTPKSSSSKEPFAIQWWHPVVGGLVITTFGGIKWFHDHLGGTEGLYRSMAFYSVAIPKYVLYRYHHYMNSPDHVWEQLDRDTSAVALQTMLQLEGFYYKAGQMCASNLGDAFPEIWRDTMSVLQDQVPPQPFEIIQQTIAQEMDFDKTFQSFETTPIGSASIGQVHRAVLWNGTPVVVKVCYPNAERLLRGDVRTLAAFCQVAQPVHVPALREIEKQFATEFDYRQEARNMARVRVNLMAAGLAGPGQKSIVPRPYMEYTTKRVLVMEELVGPKLQVALQRDVEYHAKRANFDSVHDFLMAQKAEEERQWEKGVKVQGPSTQQYETLIALENGQRQVTNAWNRVYNMTVGLVSGSPRPYLAKRDVVPLNHAQLVDDLIEIHGHEVLVDGFFNGDCHPGNILLCWDDIHDKAQLGLIDYGQVKSLTKEQRHCFAKFMIALDENDEAQVVQCLTEMGYQSQKMDPQVMNLYAKVAFDNDSREITGGQHIQLFMEQIQEQDPVISLPTDFVMVSRCTLLLRGLAHALKQSRTIAKAWRPIAERVLKEDI</sequence>
<dbReference type="PANTHER" id="PTHR43173">
    <property type="entry name" value="ABC1 FAMILY PROTEIN"/>
    <property type="match status" value="1"/>
</dbReference>
<evidence type="ECO:0000259" key="1">
    <source>
        <dbReference type="Pfam" id="PF03109"/>
    </source>
</evidence>
<dbReference type="InterPro" id="IPR051130">
    <property type="entry name" value="Mito_struct-func_regulator"/>
</dbReference>
<feature type="domain" description="ABC1 atypical kinase-like" evidence="1">
    <location>
        <begin position="414"/>
        <end position="514"/>
    </location>
</feature>
<dbReference type="SUPFAM" id="SSF56112">
    <property type="entry name" value="Protein kinase-like (PK-like)"/>
    <property type="match status" value="1"/>
</dbReference>
<dbReference type="InterPro" id="IPR004147">
    <property type="entry name" value="ABC1_dom"/>
</dbReference>
<protein>
    <recommendedName>
        <fullName evidence="1">ABC1 atypical kinase-like domain-containing protein</fullName>
    </recommendedName>
</protein>
<dbReference type="Pfam" id="PF03109">
    <property type="entry name" value="ABC1"/>
    <property type="match status" value="2"/>
</dbReference>
<organism evidence="2">
    <name type="scientific">Entomoneis paludosa</name>
    <dbReference type="NCBI Taxonomy" id="265537"/>
    <lineage>
        <taxon>Eukaryota</taxon>
        <taxon>Sar</taxon>
        <taxon>Stramenopiles</taxon>
        <taxon>Ochrophyta</taxon>
        <taxon>Bacillariophyta</taxon>
        <taxon>Bacillariophyceae</taxon>
        <taxon>Bacillariophycidae</taxon>
        <taxon>Entomoneidaceae</taxon>
        <taxon>Entomoneis</taxon>
    </lineage>
</organism>
<name>A0A7S2YCJ2_9STRA</name>
<feature type="domain" description="ABC1 atypical kinase-like" evidence="1">
    <location>
        <begin position="188"/>
        <end position="342"/>
    </location>
</feature>
<dbReference type="AlphaFoldDB" id="A0A7S2YCJ2"/>
<dbReference type="InterPro" id="IPR011009">
    <property type="entry name" value="Kinase-like_dom_sf"/>
</dbReference>
<proteinExistence type="predicted"/>
<dbReference type="PANTHER" id="PTHR43173:SF34">
    <property type="entry name" value="ABC1 ATYPICAL KINASE-LIKE DOMAIN-CONTAINING PROTEIN"/>
    <property type="match status" value="1"/>
</dbReference>
<evidence type="ECO:0000313" key="2">
    <source>
        <dbReference type="EMBL" id="CAD9967813.1"/>
    </source>
</evidence>
<accession>A0A7S2YCJ2</accession>
<dbReference type="EMBL" id="HBHT01019313">
    <property type="protein sequence ID" value="CAD9967813.1"/>
    <property type="molecule type" value="Transcribed_RNA"/>
</dbReference>
<dbReference type="CDD" id="cd05121">
    <property type="entry name" value="ABC1_ADCK3-like"/>
    <property type="match status" value="1"/>
</dbReference>